<dbReference type="OrthoDB" id="5835829at2759"/>
<dbReference type="AlphaFoldDB" id="A0A397VY37"/>
<reference evidence="1 2" key="1">
    <citation type="submission" date="2018-06" db="EMBL/GenBank/DDBJ databases">
        <title>Comparative genomics reveals the genomic features of Rhizophagus irregularis, R. cerebriforme, R. diaphanum and Gigaspora rosea, and their symbiotic lifestyle signature.</title>
        <authorList>
            <person name="Morin E."/>
            <person name="San Clemente H."/>
            <person name="Chen E.C.H."/>
            <person name="De La Providencia I."/>
            <person name="Hainaut M."/>
            <person name="Kuo A."/>
            <person name="Kohler A."/>
            <person name="Murat C."/>
            <person name="Tang N."/>
            <person name="Roy S."/>
            <person name="Loubradou J."/>
            <person name="Henrissat B."/>
            <person name="Grigoriev I.V."/>
            <person name="Corradi N."/>
            <person name="Roux C."/>
            <person name="Martin F.M."/>
        </authorList>
    </citation>
    <scope>NUCLEOTIDE SEQUENCE [LARGE SCALE GENOMIC DNA]</scope>
    <source>
        <strain evidence="1 2">DAOM 194757</strain>
    </source>
</reference>
<evidence type="ECO:0000313" key="1">
    <source>
        <dbReference type="EMBL" id="RIB26702.1"/>
    </source>
</evidence>
<dbReference type="Proteomes" id="UP000266673">
    <property type="component" value="Unassembled WGS sequence"/>
</dbReference>
<name>A0A397VY37_9GLOM</name>
<evidence type="ECO:0000313" key="2">
    <source>
        <dbReference type="Proteomes" id="UP000266673"/>
    </source>
</evidence>
<dbReference type="EMBL" id="QKWP01000126">
    <property type="protein sequence ID" value="RIB26702.1"/>
    <property type="molecule type" value="Genomic_DNA"/>
</dbReference>
<accession>A0A397VY37</accession>
<comment type="caution">
    <text evidence="1">The sequence shown here is derived from an EMBL/GenBank/DDBJ whole genome shotgun (WGS) entry which is preliminary data.</text>
</comment>
<gene>
    <name evidence="1" type="ORF">C2G38_2162644</name>
</gene>
<sequence length="51" mass="5457">MATPMLILSIAYDQDGNAERTELVARLALKLSKLHLIVVSTTGSTLTISSL</sequence>
<proteinExistence type="predicted"/>
<keyword evidence="2" id="KW-1185">Reference proteome</keyword>
<organism evidence="1 2">
    <name type="scientific">Gigaspora rosea</name>
    <dbReference type="NCBI Taxonomy" id="44941"/>
    <lineage>
        <taxon>Eukaryota</taxon>
        <taxon>Fungi</taxon>
        <taxon>Fungi incertae sedis</taxon>
        <taxon>Mucoromycota</taxon>
        <taxon>Glomeromycotina</taxon>
        <taxon>Glomeromycetes</taxon>
        <taxon>Diversisporales</taxon>
        <taxon>Gigasporaceae</taxon>
        <taxon>Gigaspora</taxon>
    </lineage>
</organism>
<protein>
    <submittedName>
        <fullName evidence="1">Uncharacterized protein</fullName>
    </submittedName>
</protein>